<dbReference type="Proteomes" id="UP000317933">
    <property type="component" value="Unassembled WGS sequence"/>
</dbReference>
<feature type="region of interest" description="Disordered" evidence="1">
    <location>
        <begin position="50"/>
        <end position="73"/>
    </location>
</feature>
<organism evidence="2 3">
    <name type="scientific">Pseudomonas arsenicoxydans</name>
    <dbReference type="NCBI Taxonomy" id="702115"/>
    <lineage>
        <taxon>Bacteria</taxon>
        <taxon>Pseudomonadati</taxon>
        <taxon>Pseudomonadota</taxon>
        <taxon>Gammaproteobacteria</taxon>
        <taxon>Pseudomonadales</taxon>
        <taxon>Pseudomonadaceae</taxon>
        <taxon>Pseudomonas</taxon>
    </lineage>
</organism>
<evidence type="ECO:0000256" key="1">
    <source>
        <dbReference type="SAM" id="MobiDB-lite"/>
    </source>
</evidence>
<proteinExistence type="predicted"/>
<reference evidence="2 3" key="1">
    <citation type="journal article" date="2019" name="Environ. Microbiol.">
        <title>Species interactions and distinct microbial communities in high Arctic permafrost affected cryosols are associated with the CH4 and CO2 gas fluxes.</title>
        <authorList>
            <person name="Altshuler I."/>
            <person name="Hamel J."/>
            <person name="Turney S."/>
            <person name="Magnuson E."/>
            <person name="Levesque R."/>
            <person name="Greer C."/>
            <person name="Whyte L.G."/>
        </authorList>
    </citation>
    <scope>NUCLEOTIDE SEQUENCE [LARGE SCALE GENOMIC DNA]</scope>
    <source>
        <strain evidence="2 3">E3</strain>
    </source>
</reference>
<name>A0A502HWG5_9PSED</name>
<evidence type="ECO:0000313" key="3">
    <source>
        <dbReference type="Proteomes" id="UP000317933"/>
    </source>
</evidence>
<sequence length="73" mass="7342">MVVKGESPRSGAKMPYANSYGGGGAFFNCGAGEGTSGASQVGAVVFARAPSRASPHPPWNAVKCGSGLAREER</sequence>
<accession>A0A502HWG5</accession>
<evidence type="ECO:0000313" key="2">
    <source>
        <dbReference type="EMBL" id="TPG77460.1"/>
    </source>
</evidence>
<dbReference type="AlphaFoldDB" id="A0A502HWG5"/>
<dbReference type="EMBL" id="RCZE01000006">
    <property type="protein sequence ID" value="TPG77460.1"/>
    <property type="molecule type" value="Genomic_DNA"/>
</dbReference>
<protein>
    <submittedName>
        <fullName evidence="2">Uncharacterized protein</fullName>
    </submittedName>
</protein>
<gene>
    <name evidence="2" type="ORF">EAH78_14815</name>
</gene>
<comment type="caution">
    <text evidence="2">The sequence shown here is derived from an EMBL/GenBank/DDBJ whole genome shotgun (WGS) entry which is preliminary data.</text>
</comment>